<dbReference type="PANTHER" id="PTHR10019">
    <property type="entry name" value="SNF5"/>
    <property type="match status" value="1"/>
</dbReference>
<dbReference type="Proteomes" id="UP000240830">
    <property type="component" value="Unassembled WGS sequence"/>
</dbReference>
<evidence type="ECO:0000256" key="4">
    <source>
        <dbReference type="ARBA" id="ARBA00023163"/>
    </source>
</evidence>
<reference evidence="7 8" key="1">
    <citation type="submission" date="2016-10" db="EMBL/GenBank/DDBJ databases">
        <title>The genome of Paramicrosporidium saccamoebae is the missing link in understanding Cryptomycota and Microsporidia evolution.</title>
        <authorList>
            <person name="Quandt C.A."/>
            <person name="Beaudet D."/>
            <person name="Corsaro D."/>
            <person name="Michel R."/>
            <person name="Corradi N."/>
            <person name="James T."/>
        </authorList>
    </citation>
    <scope>NUCLEOTIDE SEQUENCE [LARGE SCALE GENOMIC DNA]</scope>
    <source>
        <strain evidence="7 8">KSL3</strain>
    </source>
</reference>
<feature type="compositionally biased region" description="Basic residues" evidence="6">
    <location>
        <begin position="287"/>
        <end position="296"/>
    </location>
</feature>
<feature type="region of interest" description="Disordered" evidence="6">
    <location>
        <begin position="333"/>
        <end position="355"/>
    </location>
</feature>
<evidence type="ECO:0000256" key="3">
    <source>
        <dbReference type="ARBA" id="ARBA00023015"/>
    </source>
</evidence>
<dbReference type="EMBL" id="MTSL01000083">
    <property type="protein sequence ID" value="PJF19056.1"/>
    <property type="molecule type" value="Genomic_DNA"/>
</dbReference>
<dbReference type="STRING" id="1246581.A0A2H9TMU5"/>
<dbReference type="GO" id="GO:0006338">
    <property type="term" value="P:chromatin remodeling"/>
    <property type="evidence" value="ECO:0007669"/>
    <property type="project" value="InterPro"/>
</dbReference>
<evidence type="ECO:0000256" key="5">
    <source>
        <dbReference type="ARBA" id="ARBA00023242"/>
    </source>
</evidence>
<keyword evidence="5" id="KW-0539">Nucleus</keyword>
<dbReference type="GO" id="GO:0000228">
    <property type="term" value="C:nuclear chromosome"/>
    <property type="evidence" value="ECO:0007669"/>
    <property type="project" value="InterPro"/>
</dbReference>
<evidence type="ECO:0000313" key="7">
    <source>
        <dbReference type="EMBL" id="PJF19056.1"/>
    </source>
</evidence>
<name>A0A2H9TMU5_9FUNG</name>
<dbReference type="Pfam" id="PF04855">
    <property type="entry name" value="SNF5"/>
    <property type="match status" value="1"/>
</dbReference>
<comment type="subcellular location">
    <subcellularLocation>
        <location evidence="1">Nucleus</location>
    </subcellularLocation>
</comment>
<protein>
    <recommendedName>
        <fullName evidence="9">SNF5-domain-containing protein</fullName>
    </recommendedName>
</protein>
<sequence length="355" mass="40777">MQGDFDRHRTVLARLHEKSQQERESNFIRIRRQQLGSMEARIAHTRKERPPILVTKNERRPTVALGWVPRQRTEPVPIRLDLEMDGYKLRDTLLWDLHDESLAAEDFAEFTCRDFDLPLSTFSPAIVKSIQQQLQEHREAANMLRNAGGPASLAGVRALVKLDITIGLLQLTDQIEWDLGESKNSPADFAVDYVRELALPVEFITAITNDIMEQVAHIRRALLLVGYSKDSNGTVRPHDPELQPLILPALKGTRRDPNTLNDFTPIILELDPVEVEKIEQSRDREARRKRRQTRGRRPVEGISMVNWTHISPPKTILTPLSYRGSLHRMLGRIEDDETTDSTTTRTTTRSRRSKK</sequence>
<keyword evidence="3" id="KW-0805">Transcription regulation</keyword>
<dbReference type="AlphaFoldDB" id="A0A2H9TMU5"/>
<keyword evidence="4" id="KW-0804">Transcription</keyword>
<organism evidence="7 8">
    <name type="scientific">Paramicrosporidium saccamoebae</name>
    <dbReference type="NCBI Taxonomy" id="1246581"/>
    <lineage>
        <taxon>Eukaryota</taxon>
        <taxon>Fungi</taxon>
        <taxon>Fungi incertae sedis</taxon>
        <taxon>Cryptomycota</taxon>
        <taxon>Cryptomycota incertae sedis</taxon>
        <taxon>Paramicrosporidium</taxon>
    </lineage>
</organism>
<dbReference type="OrthoDB" id="515064at2759"/>
<evidence type="ECO:0000256" key="2">
    <source>
        <dbReference type="ARBA" id="ARBA00010239"/>
    </source>
</evidence>
<evidence type="ECO:0000256" key="1">
    <source>
        <dbReference type="ARBA" id="ARBA00004123"/>
    </source>
</evidence>
<comment type="similarity">
    <text evidence="2">Belongs to the SNF5 family.</text>
</comment>
<keyword evidence="8" id="KW-1185">Reference proteome</keyword>
<evidence type="ECO:0000313" key="8">
    <source>
        <dbReference type="Proteomes" id="UP000240830"/>
    </source>
</evidence>
<feature type="region of interest" description="Disordered" evidence="6">
    <location>
        <begin position="278"/>
        <end position="297"/>
    </location>
</feature>
<comment type="caution">
    <text evidence="7">The sequence shown here is derived from an EMBL/GenBank/DDBJ whole genome shotgun (WGS) entry which is preliminary data.</text>
</comment>
<proteinExistence type="inferred from homology"/>
<gene>
    <name evidence="7" type="ORF">PSACC_01128</name>
</gene>
<dbReference type="InterPro" id="IPR006939">
    <property type="entry name" value="SNF5"/>
</dbReference>
<accession>A0A2H9TMU5</accession>
<evidence type="ECO:0008006" key="9">
    <source>
        <dbReference type="Google" id="ProtNLM"/>
    </source>
</evidence>
<evidence type="ECO:0000256" key="6">
    <source>
        <dbReference type="SAM" id="MobiDB-lite"/>
    </source>
</evidence>